<dbReference type="InterPro" id="IPR029061">
    <property type="entry name" value="THDP-binding"/>
</dbReference>
<dbReference type="STRING" id="204669.Acid345_1809"/>
<dbReference type="CDD" id="cd03375">
    <property type="entry name" value="TPP_OGFOR"/>
    <property type="match status" value="1"/>
</dbReference>
<keyword evidence="1 3" id="KW-0560">Oxidoreductase</keyword>
<proteinExistence type="predicted"/>
<evidence type="ECO:0000313" key="3">
    <source>
        <dbReference type="EMBL" id="ABF40810.1"/>
    </source>
</evidence>
<organism evidence="3 4">
    <name type="scientific">Koribacter versatilis (strain Ellin345)</name>
    <dbReference type="NCBI Taxonomy" id="204669"/>
    <lineage>
        <taxon>Bacteria</taxon>
        <taxon>Pseudomonadati</taxon>
        <taxon>Acidobacteriota</taxon>
        <taxon>Terriglobia</taxon>
        <taxon>Terriglobales</taxon>
        <taxon>Candidatus Korobacteraceae</taxon>
        <taxon>Candidatus Korobacter</taxon>
    </lineage>
</organism>
<dbReference type="GO" id="GO:0047553">
    <property type="term" value="F:2-oxoglutarate synthase activity"/>
    <property type="evidence" value="ECO:0007669"/>
    <property type="project" value="UniProtKB-EC"/>
</dbReference>
<dbReference type="HOGENOM" id="CLU_048564_2_0_0"/>
<dbReference type="AlphaFoldDB" id="Q1IQP0"/>
<evidence type="ECO:0000313" key="4">
    <source>
        <dbReference type="Proteomes" id="UP000002432"/>
    </source>
</evidence>
<gene>
    <name evidence="3" type="ordered locus">Acid345_1809</name>
</gene>
<sequence length="299" mass="32892">MSTDLIHPGNPVEPFLRTDRMPHIWCPGCGIGTTVNCFSRALIESCMNVNDMAIVSGIGCTGRVAGYVNLDSFHTTHGRAIPFATGLKLANPKRQVVVYSGDGDLFAIGGNHLIHAARRNIDLKVICVNNLIYAMTGGQTGPATPGDVITSTAPYGTFDPAFNLPYLTEAAGAVYVARWTTFHVRQITKTMQEMFSKKGFCFLEIVSPCPTLYQRRNKMGDGLDTMKYYKAMSKVKHGANTKDVPLSRQGEIIVGKFVDIERPNYMELMRNKLHDSLGEQYVETDELTCEEATSCSDCS</sequence>
<dbReference type="eggNOG" id="COG1013">
    <property type="taxonomic scope" value="Bacteria"/>
</dbReference>
<dbReference type="EC" id="1.2.7.3" evidence="3"/>
<protein>
    <submittedName>
        <fullName evidence="3">2-oxoglutarate ferredoxin oxidoreductase, beta subunit</fullName>
        <ecNumber evidence="3">1.2.7.3</ecNumber>
    </submittedName>
</protein>
<dbReference type="GO" id="GO:0030976">
    <property type="term" value="F:thiamine pyrophosphate binding"/>
    <property type="evidence" value="ECO:0007669"/>
    <property type="project" value="InterPro"/>
</dbReference>
<dbReference type="GO" id="GO:0044281">
    <property type="term" value="P:small molecule metabolic process"/>
    <property type="evidence" value="ECO:0007669"/>
    <property type="project" value="UniProtKB-ARBA"/>
</dbReference>
<reference evidence="3 4" key="1">
    <citation type="journal article" date="2009" name="Appl. Environ. Microbiol.">
        <title>Three genomes from the phylum Acidobacteria provide insight into the lifestyles of these microorganisms in soils.</title>
        <authorList>
            <person name="Ward N.L."/>
            <person name="Challacombe J.F."/>
            <person name="Janssen P.H."/>
            <person name="Henrissat B."/>
            <person name="Coutinho P.M."/>
            <person name="Wu M."/>
            <person name="Xie G."/>
            <person name="Haft D.H."/>
            <person name="Sait M."/>
            <person name="Badger J."/>
            <person name="Barabote R.D."/>
            <person name="Bradley B."/>
            <person name="Brettin T.S."/>
            <person name="Brinkac L.M."/>
            <person name="Bruce D."/>
            <person name="Creasy T."/>
            <person name="Daugherty S.C."/>
            <person name="Davidsen T.M."/>
            <person name="DeBoy R.T."/>
            <person name="Detter J.C."/>
            <person name="Dodson R.J."/>
            <person name="Durkin A.S."/>
            <person name="Ganapathy A."/>
            <person name="Gwinn-Giglio M."/>
            <person name="Han C.S."/>
            <person name="Khouri H."/>
            <person name="Kiss H."/>
            <person name="Kothari S.P."/>
            <person name="Madupu R."/>
            <person name="Nelson K.E."/>
            <person name="Nelson W.C."/>
            <person name="Paulsen I."/>
            <person name="Penn K."/>
            <person name="Ren Q."/>
            <person name="Rosovitz M.J."/>
            <person name="Selengut J.D."/>
            <person name="Shrivastava S."/>
            <person name="Sullivan S.A."/>
            <person name="Tapia R."/>
            <person name="Thompson L.S."/>
            <person name="Watkins K.L."/>
            <person name="Yang Q."/>
            <person name="Yu C."/>
            <person name="Zafar N."/>
            <person name="Zhou L."/>
            <person name="Kuske C.R."/>
        </authorList>
    </citation>
    <scope>NUCLEOTIDE SEQUENCE [LARGE SCALE GENOMIC DNA]</scope>
    <source>
        <strain evidence="3 4">Ellin345</strain>
    </source>
</reference>
<dbReference type="GO" id="GO:0045333">
    <property type="term" value="P:cellular respiration"/>
    <property type="evidence" value="ECO:0007669"/>
    <property type="project" value="UniProtKB-ARBA"/>
</dbReference>
<dbReference type="PANTHER" id="PTHR48084:SF1">
    <property type="entry name" value="2-OXOGLUTARATE SYNTHASE SUBUNIT KORB"/>
    <property type="match status" value="1"/>
</dbReference>
<dbReference type="EnsemblBacteria" id="ABF40810">
    <property type="protein sequence ID" value="ABF40810"/>
    <property type="gene ID" value="Acid345_1809"/>
</dbReference>
<dbReference type="PANTHER" id="PTHR48084">
    <property type="entry name" value="2-OXOGLUTARATE OXIDOREDUCTASE SUBUNIT KORB-RELATED"/>
    <property type="match status" value="1"/>
</dbReference>
<dbReference type="OrthoDB" id="9775140at2"/>
<accession>Q1IQP0</accession>
<name>Q1IQP0_KORVE</name>
<dbReference type="RefSeq" id="WP_011522612.1">
    <property type="nucleotide sequence ID" value="NC_008009.1"/>
</dbReference>
<dbReference type="EMBL" id="CP000360">
    <property type="protein sequence ID" value="ABF40810.1"/>
    <property type="molecule type" value="Genomic_DNA"/>
</dbReference>
<feature type="domain" description="Thiamine pyrophosphate enzyme TPP-binding" evidence="2">
    <location>
        <begin position="65"/>
        <end position="205"/>
    </location>
</feature>
<dbReference type="InterPro" id="IPR011766">
    <property type="entry name" value="TPP_enzyme_TPP-bd"/>
</dbReference>
<dbReference type="KEGG" id="aba:Acid345_1809"/>
<dbReference type="InterPro" id="IPR051457">
    <property type="entry name" value="2-oxoacid:Fd_oxidoreductase"/>
</dbReference>
<dbReference type="SUPFAM" id="SSF52518">
    <property type="entry name" value="Thiamin diphosphate-binding fold (THDP-binding)"/>
    <property type="match status" value="1"/>
</dbReference>
<dbReference type="Proteomes" id="UP000002432">
    <property type="component" value="Chromosome"/>
</dbReference>
<keyword evidence="4" id="KW-1185">Reference proteome</keyword>
<dbReference type="Pfam" id="PF02775">
    <property type="entry name" value="TPP_enzyme_C"/>
    <property type="match status" value="1"/>
</dbReference>
<evidence type="ECO:0000256" key="1">
    <source>
        <dbReference type="ARBA" id="ARBA00023002"/>
    </source>
</evidence>
<dbReference type="Gene3D" id="3.40.50.970">
    <property type="match status" value="1"/>
</dbReference>
<evidence type="ECO:0000259" key="2">
    <source>
        <dbReference type="Pfam" id="PF02775"/>
    </source>
</evidence>